<keyword evidence="7 11" id="KW-0808">Transferase</keyword>
<evidence type="ECO:0000256" key="9">
    <source>
        <dbReference type="ARBA" id="ARBA00051216"/>
    </source>
</evidence>
<dbReference type="GO" id="GO:0035999">
    <property type="term" value="P:tetrahydrofolate interconversion"/>
    <property type="evidence" value="ECO:0007669"/>
    <property type="project" value="UniProtKB-UniRule"/>
</dbReference>
<evidence type="ECO:0000256" key="10">
    <source>
        <dbReference type="ARBA" id="ARBA00057572"/>
    </source>
</evidence>
<dbReference type="PANTHER" id="PTHR11680:SF35">
    <property type="entry name" value="SERINE HYDROXYMETHYLTRANSFERASE 1"/>
    <property type="match status" value="1"/>
</dbReference>
<evidence type="ECO:0000256" key="2">
    <source>
        <dbReference type="ARBA" id="ARBA00004496"/>
    </source>
</evidence>
<feature type="domain" description="Serine hydroxymethyltransferase-like" evidence="13">
    <location>
        <begin position="15"/>
        <end position="392"/>
    </location>
</feature>
<dbReference type="InterPro" id="IPR001085">
    <property type="entry name" value="Ser_HO-MeTrfase"/>
</dbReference>
<evidence type="ECO:0000256" key="6">
    <source>
        <dbReference type="ARBA" id="ARBA00022563"/>
    </source>
</evidence>
<feature type="binding site" evidence="11">
    <location>
        <position position="252"/>
    </location>
    <ligand>
        <name>(6S)-5,6,7,8-tetrahydrofolate</name>
        <dbReference type="ChEBI" id="CHEBI:57453"/>
    </ligand>
</feature>
<dbReference type="PROSITE" id="PS00096">
    <property type="entry name" value="SHMT"/>
    <property type="match status" value="1"/>
</dbReference>
<dbReference type="EC" id="2.1.2.1" evidence="11"/>
<dbReference type="GO" id="GO:0008483">
    <property type="term" value="F:transaminase activity"/>
    <property type="evidence" value="ECO:0007669"/>
    <property type="project" value="UniProtKB-KW"/>
</dbReference>
<dbReference type="PANTHER" id="PTHR11680">
    <property type="entry name" value="SERINE HYDROXYMETHYLTRANSFERASE"/>
    <property type="match status" value="1"/>
</dbReference>
<dbReference type="Gene3D" id="3.40.640.10">
    <property type="entry name" value="Type I PLP-dependent aspartate aminotransferase-like (Major domain)"/>
    <property type="match status" value="1"/>
</dbReference>
<evidence type="ECO:0000256" key="8">
    <source>
        <dbReference type="ARBA" id="ARBA00022898"/>
    </source>
</evidence>
<dbReference type="Gene3D" id="3.90.1150.10">
    <property type="entry name" value="Aspartate Aminotransferase, domain 1"/>
    <property type="match status" value="1"/>
</dbReference>
<evidence type="ECO:0000256" key="12">
    <source>
        <dbReference type="PIRSR" id="PIRSR000412-50"/>
    </source>
</evidence>
<dbReference type="GO" id="GO:0030170">
    <property type="term" value="F:pyridoxal phosphate binding"/>
    <property type="evidence" value="ECO:0007669"/>
    <property type="project" value="UniProtKB-UniRule"/>
</dbReference>
<keyword evidence="11" id="KW-0028">Amino-acid biosynthesis</keyword>
<comment type="subcellular location">
    <subcellularLocation>
        <location evidence="2 11">Cytoplasm</location>
    </subcellularLocation>
</comment>
<sequence>MTAPHIDAGYFTKSLADSDPDLFTTITDELGRQRDEIELIASENIVSLAVLEAQGSVLTNKYAEGYPGKRYYGGCQHVDVTETLAIERAKQLFGCNFANVQPNSGSQMNQAVFLALLQPGDTFMGLDLNSGGHLTHGSPVNMSGKWFNVVSYGVRQQDHMLDMEDIRAKAREHKPKLIVAGGTAYSRFWDWAEFRAIADEVGAYLMVDMAHIAGLVAGGVHPSPIPHAHVVTSTTHKSLRGPRGGMILTNDEAIAKKMNTAVFPGLQGGPLMHVIAAKAVAFGEALRPEFKQYAAQVKANAAAMADQLMKGGIDIVSGGTDNHLCLADLRPKKVTGKAAEAALGRAHITCNKNGVPFDPEKPFVTSGIRLGAPAGTTRGFGEAEFRQIADWIVAVVDGLAAHGEDGNAEVEAKVAAEVQALCKRFPLYPNL</sequence>
<evidence type="ECO:0000256" key="5">
    <source>
        <dbReference type="ARBA" id="ARBA00022490"/>
    </source>
</evidence>
<dbReference type="Proteomes" id="UP000679284">
    <property type="component" value="Chromosome"/>
</dbReference>
<comment type="similarity">
    <text evidence="3 11">Belongs to the SHMT family.</text>
</comment>
<evidence type="ECO:0000313" key="14">
    <source>
        <dbReference type="EMBL" id="QUS36721.1"/>
    </source>
</evidence>
<gene>
    <name evidence="11" type="primary">glyA</name>
    <name evidence="14" type="ORF">GR316_10885</name>
</gene>
<comment type="function">
    <text evidence="11">Catalyzes the reversible interconversion of serine and glycine with tetrahydrofolate (THF) serving as the one-carbon carrier. This reaction serves as the major source of one-carbon groups required for the biosynthesis of purines, thymidylate, methionine, and other important biomolecules. Also exhibits THF-independent aldolase activity toward beta-hydroxyamino acids, producing glycine and aldehydes, via a retro-aldol mechanism.</text>
</comment>
<feature type="binding site" evidence="11">
    <location>
        <position position="128"/>
    </location>
    <ligand>
        <name>(6S)-5,6,7,8-tetrahydrofolate</name>
        <dbReference type="ChEBI" id="CHEBI:57453"/>
    </ligand>
</feature>
<comment type="caution">
    <text evidence="11">Lacks conserved residue(s) required for the propagation of feature annotation.</text>
</comment>
<dbReference type="RefSeq" id="WP_211783942.1">
    <property type="nucleotide sequence ID" value="NZ_CP047289.1"/>
</dbReference>
<keyword evidence="6 11" id="KW-0554">One-carbon metabolism</keyword>
<organism evidence="14 15">
    <name type="scientific">Falsirhodobacter algicola</name>
    <dbReference type="NCBI Taxonomy" id="2692330"/>
    <lineage>
        <taxon>Bacteria</taxon>
        <taxon>Pseudomonadati</taxon>
        <taxon>Pseudomonadota</taxon>
        <taxon>Alphaproteobacteria</taxon>
        <taxon>Rhodobacterales</taxon>
        <taxon>Paracoccaceae</taxon>
        <taxon>Falsirhodobacter</taxon>
    </lineage>
</organism>
<dbReference type="GO" id="GO:0004372">
    <property type="term" value="F:glycine hydroxymethyltransferase activity"/>
    <property type="evidence" value="ECO:0007669"/>
    <property type="project" value="UniProtKB-UniRule"/>
</dbReference>
<comment type="function">
    <text evidence="10">Catalyzes the reversible interconversion of alpha-methyl-L-serine to D-alanine with tetrahydrofolate (THF) serving as the one-carbon carrier. Cannot use alpha-methyl-D-serine, L-serine, D-serine or L-alanine.</text>
</comment>
<dbReference type="InterPro" id="IPR019798">
    <property type="entry name" value="Ser_HO-MeTrfase_PLP_BS"/>
</dbReference>
<dbReference type="HAMAP" id="MF_00051">
    <property type="entry name" value="SHMT"/>
    <property type="match status" value="1"/>
</dbReference>
<dbReference type="UniPathway" id="UPA00288">
    <property type="reaction ID" value="UER01023"/>
</dbReference>
<evidence type="ECO:0000256" key="3">
    <source>
        <dbReference type="ARBA" id="ARBA00006376"/>
    </source>
</evidence>
<evidence type="ECO:0000256" key="11">
    <source>
        <dbReference type="HAMAP-Rule" id="MF_00051"/>
    </source>
</evidence>
<proteinExistence type="inferred from homology"/>
<evidence type="ECO:0000256" key="4">
    <source>
        <dbReference type="ARBA" id="ARBA00011738"/>
    </source>
</evidence>
<comment type="pathway">
    <text evidence="11">One-carbon metabolism; tetrahydrofolate interconversion.</text>
</comment>
<comment type="pathway">
    <text evidence="11">Amino-acid biosynthesis; glycine biosynthesis; glycine from L-serine: step 1/1.</text>
</comment>
<evidence type="ECO:0000313" key="15">
    <source>
        <dbReference type="Proteomes" id="UP000679284"/>
    </source>
</evidence>
<evidence type="ECO:0000256" key="1">
    <source>
        <dbReference type="ARBA" id="ARBA00001933"/>
    </source>
</evidence>
<feature type="site" description="Plays an important role in substrate specificity" evidence="11">
    <location>
        <position position="236"/>
    </location>
</feature>
<dbReference type="AlphaFoldDB" id="A0A8J8MU09"/>
<name>A0A8J8MU09_9RHOB</name>
<evidence type="ECO:0000256" key="7">
    <source>
        <dbReference type="ARBA" id="ARBA00022679"/>
    </source>
</evidence>
<evidence type="ECO:0000259" key="13">
    <source>
        <dbReference type="Pfam" id="PF00464"/>
    </source>
</evidence>
<comment type="cofactor">
    <cofactor evidence="1 11 12">
        <name>pyridoxal 5'-phosphate</name>
        <dbReference type="ChEBI" id="CHEBI:597326"/>
    </cofactor>
</comment>
<feature type="modified residue" description="N6-(pyridoxal phosphate)lysine" evidence="11 12">
    <location>
        <position position="237"/>
    </location>
</feature>
<dbReference type="Pfam" id="PF00464">
    <property type="entry name" value="SHMT"/>
    <property type="match status" value="1"/>
</dbReference>
<dbReference type="EMBL" id="CP047289">
    <property type="protein sequence ID" value="QUS36721.1"/>
    <property type="molecule type" value="Genomic_DNA"/>
</dbReference>
<protein>
    <recommendedName>
        <fullName evidence="11">Serine hydroxymethyltransferase</fullName>
        <shortName evidence="11">SHMT</shortName>
        <shortName evidence="11">Serine methylase</shortName>
        <ecNumber evidence="11">2.1.2.1</ecNumber>
    </recommendedName>
</protein>
<accession>A0A8J8MU09</accession>
<dbReference type="GO" id="GO:0019264">
    <property type="term" value="P:glycine biosynthetic process from serine"/>
    <property type="evidence" value="ECO:0007669"/>
    <property type="project" value="UniProtKB-UniRule"/>
</dbReference>
<dbReference type="KEGG" id="fap:GR316_10885"/>
<keyword evidence="14" id="KW-0032">Aminotransferase</keyword>
<comment type="catalytic activity">
    <reaction evidence="11">
        <text>(6R)-5,10-methylene-5,6,7,8-tetrahydrofolate + glycine + H2O = (6S)-5,6,7,8-tetrahydrofolate + L-serine</text>
        <dbReference type="Rhea" id="RHEA:15481"/>
        <dbReference type="ChEBI" id="CHEBI:15377"/>
        <dbReference type="ChEBI" id="CHEBI:15636"/>
        <dbReference type="ChEBI" id="CHEBI:33384"/>
        <dbReference type="ChEBI" id="CHEBI:57305"/>
        <dbReference type="ChEBI" id="CHEBI:57453"/>
        <dbReference type="EC" id="2.1.2.1"/>
    </reaction>
</comment>
<dbReference type="PIRSF" id="PIRSF000412">
    <property type="entry name" value="SHMT"/>
    <property type="match status" value="1"/>
</dbReference>
<keyword evidence="8 11" id="KW-0663">Pyridoxal phosphate</keyword>
<dbReference type="InterPro" id="IPR015421">
    <property type="entry name" value="PyrdxlP-dep_Trfase_major"/>
</dbReference>
<dbReference type="InterPro" id="IPR039429">
    <property type="entry name" value="SHMT-like_dom"/>
</dbReference>
<dbReference type="NCBIfam" id="NF000586">
    <property type="entry name" value="PRK00011.1"/>
    <property type="match status" value="1"/>
</dbReference>
<comment type="catalytic activity">
    <reaction evidence="9">
        <text>(6R)-5,10-methylene-5,6,7,8-tetrahydrofolate + D-alanine + H2O = 2-methylserine + (6S)-5,6,7,8-tetrahydrofolate</text>
        <dbReference type="Rhea" id="RHEA:10064"/>
        <dbReference type="ChEBI" id="CHEBI:15377"/>
        <dbReference type="ChEBI" id="CHEBI:15636"/>
        <dbReference type="ChEBI" id="CHEBI:57416"/>
        <dbReference type="ChEBI" id="CHEBI:57453"/>
        <dbReference type="ChEBI" id="CHEBI:58275"/>
        <dbReference type="EC" id="2.1.2.7"/>
    </reaction>
</comment>
<dbReference type="InterPro" id="IPR015422">
    <property type="entry name" value="PyrdxlP-dep_Trfase_small"/>
</dbReference>
<dbReference type="InterPro" id="IPR015424">
    <property type="entry name" value="PyrdxlP-dep_Trfase"/>
</dbReference>
<keyword evidence="15" id="KW-1185">Reference proteome</keyword>
<comment type="subunit">
    <text evidence="4 11">Homodimer.</text>
</comment>
<dbReference type="GO" id="GO:0050413">
    <property type="term" value="F:D-alanine 2-hydroxymethyltransferase activity"/>
    <property type="evidence" value="ECO:0007669"/>
    <property type="project" value="UniProtKB-EC"/>
</dbReference>
<dbReference type="InterPro" id="IPR049943">
    <property type="entry name" value="Ser_HO-MeTrfase-like"/>
</dbReference>
<dbReference type="CDD" id="cd00378">
    <property type="entry name" value="SHMT"/>
    <property type="match status" value="1"/>
</dbReference>
<feature type="binding site" evidence="11">
    <location>
        <begin position="132"/>
        <end position="134"/>
    </location>
    <ligand>
        <name>(6S)-5,6,7,8-tetrahydrofolate</name>
        <dbReference type="ChEBI" id="CHEBI:57453"/>
    </ligand>
</feature>
<dbReference type="UniPathway" id="UPA00193"/>
<dbReference type="GO" id="GO:0005829">
    <property type="term" value="C:cytosol"/>
    <property type="evidence" value="ECO:0007669"/>
    <property type="project" value="TreeGrafter"/>
</dbReference>
<dbReference type="FunFam" id="3.40.640.10:FF:000001">
    <property type="entry name" value="Serine hydroxymethyltransferase"/>
    <property type="match status" value="1"/>
</dbReference>
<keyword evidence="5 11" id="KW-0963">Cytoplasm</keyword>
<dbReference type="SUPFAM" id="SSF53383">
    <property type="entry name" value="PLP-dependent transferases"/>
    <property type="match status" value="1"/>
</dbReference>
<reference evidence="14" key="1">
    <citation type="submission" date="2020-01" db="EMBL/GenBank/DDBJ databases">
        <authorList>
            <person name="Yang Y."/>
            <person name="Kwon Y.M."/>
        </authorList>
    </citation>
    <scope>NUCLEOTIDE SEQUENCE</scope>
    <source>
        <strain evidence="14">PG104</strain>
    </source>
</reference>